<evidence type="ECO:0000256" key="8">
    <source>
        <dbReference type="SAM" id="Phobius"/>
    </source>
</evidence>
<evidence type="ECO:0000256" key="5">
    <source>
        <dbReference type="ARBA" id="ARBA00022989"/>
    </source>
</evidence>
<keyword evidence="7" id="KW-0813">Transport</keyword>
<dbReference type="GO" id="GO:0015031">
    <property type="term" value="P:protein transport"/>
    <property type="evidence" value="ECO:0007669"/>
    <property type="project" value="UniProtKB-KW"/>
</dbReference>
<keyword evidence="5 8" id="KW-1133">Transmembrane helix</keyword>
<proteinExistence type="inferred from homology"/>
<dbReference type="AlphaFoldDB" id="A0A1T5IYJ2"/>
<evidence type="ECO:0000256" key="1">
    <source>
        <dbReference type="ARBA" id="ARBA00004162"/>
    </source>
</evidence>
<sequence length="132" mass="14622">MKIRHRKQFAHEVATSSLNDIMFFLLLFFLIISTVTNPAVIKVPLPKSGANQSVNRSPIALVVTEDKRYFINKQQVGFSQLESTLIKQCAGMADPTVVVHIPYGASVQDLVSVVEIGAKNKIRMVLATEKPK</sequence>
<evidence type="ECO:0000313" key="10">
    <source>
        <dbReference type="Proteomes" id="UP000190961"/>
    </source>
</evidence>
<evidence type="ECO:0000256" key="7">
    <source>
        <dbReference type="RuleBase" id="RU003879"/>
    </source>
</evidence>
<gene>
    <name evidence="9" type="ORF">SAMN05660236_0550</name>
</gene>
<evidence type="ECO:0000313" key="9">
    <source>
        <dbReference type="EMBL" id="SKC44259.1"/>
    </source>
</evidence>
<keyword evidence="3" id="KW-1003">Cell membrane</keyword>
<dbReference type="Proteomes" id="UP000190961">
    <property type="component" value="Unassembled WGS sequence"/>
</dbReference>
<dbReference type="GO" id="GO:0022857">
    <property type="term" value="F:transmembrane transporter activity"/>
    <property type="evidence" value="ECO:0007669"/>
    <property type="project" value="InterPro"/>
</dbReference>
<organism evidence="9 10">
    <name type="scientific">Ohtaekwangia koreensis</name>
    <dbReference type="NCBI Taxonomy" id="688867"/>
    <lineage>
        <taxon>Bacteria</taxon>
        <taxon>Pseudomonadati</taxon>
        <taxon>Bacteroidota</taxon>
        <taxon>Cytophagia</taxon>
        <taxon>Cytophagales</taxon>
        <taxon>Fulvivirgaceae</taxon>
        <taxon>Ohtaekwangia</taxon>
    </lineage>
</organism>
<dbReference type="Gene3D" id="3.30.420.270">
    <property type="match status" value="1"/>
</dbReference>
<evidence type="ECO:0000256" key="6">
    <source>
        <dbReference type="ARBA" id="ARBA00023136"/>
    </source>
</evidence>
<keyword evidence="4 7" id="KW-0812">Transmembrane</keyword>
<dbReference type="GO" id="GO:0005886">
    <property type="term" value="C:plasma membrane"/>
    <property type="evidence" value="ECO:0007669"/>
    <property type="project" value="UniProtKB-SubCell"/>
</dbReference>
<comment type="subcellular location">
    <subcellularLocation>
        <location evidence="1">Cell membrane</location>
        <topology evidence="1">Single-pass membrane protein</topology>
    </subcellularLocation>
    <subcellularLocation>
        <location evidence="7">Cell membrane</location>
        <topology evidence="7">Single-pass type II membrane protein</topology>
    </subcellularLocation>
</comment>
<feature type="transmembrane region" description="Helical" evidence="8">
    <location>
        <begin position="21"/>
        <end position="41"/>
    </location>
</feature>
<dbReference type="STRING" id="688867.SAMN05660236_0550"/>
<comment type="similarity">
    <text evidence="2 7">Belongs to the ExbD/TolR family.</text>
</comment>
<dbReference type="EMBL" id="FUZU01000001">
    <property type="protein sequence ID" value="SKC44259.1"/>
    <property type="molecule type" value="Genomic_DNA"/>
</dbReference>
<dbReference type="InterPro" id="IPR003400">
    <property type="entry name" value="ExbD"/>
</dbReference>
<dbReference type="PANTHER" id="PTHR30558">
    <property type="entry name" value="EXBD MEMBRANE COMPONENT OF PMF-DRIVEN MACROMOLECULE IMPORT SYSTEM"/>
    <property type="match status" value="1"/>
</dbReference>
<keyword evidence="10" id="KW-1185">Reference proteome</keyword>
<evidence type="ECO:0000256" key="3">
    <source>
        <dbReference type="ARBA" id="ARBA00022475"/>
    </source>
</evidence>
<dbReference type="PANTHER" id="PTHR30558:SF7">
    <property type="entry name" value="TOL-PAL SYSTEM PROTEIN TOLR"/>
    <property type="match status" value="1"/>
</dbReference>
<accession>A0A1T5IYJ2</accession>
<dbReference type="OrthoDB" id="1375727at2"/>
<keyword evidence="7" id="KW-0653">Protein transport</keyword>
<evidence type="ECO:0000256" key="2">
    <source>
        <dbReference type="ARBA" id="ARBA00005811"/>
    </source>
</evidence>
<reference evidence="9 10" key="1">
    <citation type="submission" date="2017-02" db="EMBL/GenBank/DDBJ databases">
        <authorList>
            <person name="Peterson S.W."/>
        </authorList>
    </citation>
    <scope>NUCLEOTIDE SEQUENCE [LARGE SCALE GENOMIC DNA]</scope>
    <source>
        <strain evidence="9 10">DSM 25262</strain>
    </source>
</reference>
<keyword evidence="6 8" id="KW-0472">Membrane</keyword>
<dbReference type="Pfam" id="PF02472">
    <property type="entry name" value="ExbD"/>
    <property type="match status" value="1"/>
</dbReference>
<name>A0A1T5IYJ2_9BACT</name>
<protein>
    <submittedName>
        <fullName evidence="9">Biopolymer transport protein ExbD</fullName>
    </submittedName>
</protein>
<dbReference type="RefSeq" id="WP_079685167.1">
    <property type="nucleotide sequence ID" value="NZ_FUZU01000001.1"/>
</dbReference>
<evidence type="ECO:0000256" key="4">
    <source>
        <dbReference type="ARBA" id="ARBA00022692"/>
    </source>
</evidence>